<gene>
    <name evidence="2" type="ORF">DYP60_10225</name>
</gene>
<organism evidence="2 3">
    <name type="scientific">Sphaerochaeta halotolerans</name>
    <dbReference type="NCBI Taxonomy" id="2293840"/>
    <lineage>
        <taxon>Bacteria</taxon>
        <taxon>Pseudomonadati</taxon>
        <taxon>Spirochaetota</taxon>
        <taxon>Spirochaetia</taxon>
        <taxon>Spirochaetales</taxon>
        <taxon>Sphaerochaetaceae</taxon>
        <taxon>Sphaerochaeta</taxon>
    </lineage>
</organism>
<dbReference type="AlphaFoldDB" id="A0A372MGF4"/>
<sequence>MKKITMVAAILCVTALLFSAGINEGQPLQNQFADQSNAEYLDHYFRITLPSDSVDIATFAEALTQITNTPVEIQEQKDIFEALVDAADLTELALTYSSEKAATRLSFHGISREVPSDVQKYLACALDASLLPSSVAEEIISNAPLSSHTASNLLMSIANANGISRNYIGNVQDSDILMRISNSFDHYTLFTDNNLDAIGAEAVKRKASTGYNLKRDADDAQFIPSRTIQYGHSDETHLKQLVVLLASEGMNAKLQIEPKVSIYEYLLDWGPVPEPSPYYMVLENSEDFYLAYAVEYDAKFEFEKKEDLLKFDQIINAYAKKNDENQAKDSNAALLSDSWWQPLYSTNFNADTEAYQEIVDCILRENGYSIHPFSLIENKNNLIITLEGLSGLEVQEHTLFVNNAFYRYLTGSDYQ</sequence>
<reference evidence="3" key="1">
    <citation type="submission" date="2018-08" db="EMBL/GenBank/DDBJ databases">
        <authorList>
            <person name="Grouzdev D.S."/>
            <person name="Krutkina M.S."/>
        </authorList>
    </citation>
    <scope>NUCLEOTIDE SEQUENCE [LARGE SCALE GENOMIC DNA]</scope>
    <source>
        <strain evidence="3">4-11</strain>
    </source>
</reference>
<proteinExistence type="predicted"/>
<evidence type="ECO:0000313" key="3">
    <source>
        <dbReference type="Proteomes" id="UP000264002"/>
    </source>
</evidence>
<evidence type="ECO:0000313" key="2">
    <source>
        <dbReference type="EMBL" id="RFU94376.1"/>
    </source>
</evidence>
<name>A0A372MGF4_9SPIR</name>
<protein>
    <submittedName>
        <fullName evidence="2">Uncharacterized protein</fullName>
    </submittedName>
</protein>
<feature type="signal peptide" evidence="1">
    <location>
        <begin position="1"/>
        <end position="20"/>
    </location>
</feature>
<reference evidence="2 3" key="2">
    <citation type="submission" date="2018-09" db="EMBL/GenBank/DDBJ databases">
        <title>Genome of Sphaerochaeta halotolerans strain 4-11.</title>
        <authorList>
            <person name="Nazina T.N."/>
            <person name="Sokolova D.S."/>
        </authorList>
    </citation>
    <scope>NUCLEOTIDE SEQUENCE [LARGE SCALE GENOMIC DNA]</scope>
    <source>
        <strain evidence="2 3">4-11</strain>
    </source>
</reference>
<dbReference type="Proteomes" id="UP000264002">
    <property type="component" value="Unassembled WGS sequence"/>
</dbReference>
<dbReference type="EMBL" id="QUWK01000010">
    <property type="protein sequence ID" value="RFU94376.1"/>
    <property type="molecule type" value="Genomic_DNA"/>
</dbReference>
<dbReference type="RefSeq" id="WP_117330908.1">
    <property type="nucleotide sequence ID" value="NZ_QUWK01000010.1"/>
</dbReference>
<keyword evidence="1" id="KW-0732">Signal</keyword>
<accession>A0A372MGF4</accession>
<evidence type="ECO:0000256" key="1">
    <source>
        <dbReference type="SAM" id="SignalP"/>
    </source>
</evidence>
<feature type="chain" id="PRO_5016714139" evidence="1">
    <location>
        <begin position="21"/>
        <end position="415"/>
    </location>
</feature>
<comment type="caution">
    <text evidence="2">The sequence shown here is derived from an EMBL/GenBank/DDBJ whole genome shotgun (WGS) entry which is preliminary data.</text>
</comment>
<keyword evidence="3" id="KW-1185">Reference proteome</keyword>